<accession>A0ABN0T9Y3</accession>
<evidence type="ECO:0000313" key="2">
    <source>
        <dbReference type="Proteomes" id="UP001501176"/>
    </source>
</evidence>
<sequence>MKSVEHSEYMPDTEVGRSLFRERLIAKIQQHRDFKALPQEIQSSFFEELAELTLFGTNNCSVETHSPRIRKLEKLADSYRRVANSIALLSEIDELLLDDAFQHSMSLQQQKKLMRQLVAEVDGLIGAMRQTPSGTSERFSLRLQGAGLLKQLGKLGVTCKINNDFQKIDQDDAVQREKSEGAQRFLPDLSQSMTLAMLCAMLVLFNNGQVVEWSYCRRLLKEGKKHLDSATTE</sequence>
<evidence type="ECO:0000313" key="1">
    <source>
        <dbReference type="EMBL" id="GAA0216232.1"/>
    </source>
</evidence>
<protein>
    <submittedName>
        <fullName evidence="1">Uncharacterized protein</fullName>
    </submittedName>
</protein>
<reference evidence="1 2" key="1">
    <citation type="journal article" date="2019" name="Int. J. Syst. Evol. Microbiol.">
        <title>The Global Catalogue of Microorganisms (GCM) 10K type strain sequencing project: providing services to taxonomists for standard genome sequencing and annotation.</title>
        <authorList>
            <consortium name="The Broad Institute Genomics Platform"/>
            <consortium name="The Broad Institute Genome Sequencing Center for Infectious Disease"/>
            <person name="Wu L."/>
            <person name="Ma J."/>
        </authorList>
    </citation>
    <scope>NUCLEOTIDE SEQUENCE [LARGE SCALE GENOMIC DNA]</scope>
    <source>
        <strain evidence="1 2">JCM 16240</strain>
    </source>
</reference>
<proteinExistence type="predicted"/>
<dbReference type="Proteomes" id="UP001501176">
    <property type="component" value="Unassembled WGS sequence"/>
</dbReference>
<name>A0ABN0T9Y3_9BURK</name>
<gene>
    <name evidence="1" type="ORF">GCM10009125_01500</name>
</gene>
<organism evidence="1 2">
    <name type="scientific">Castellaniella daejeonensis</name>
    <dbReference type="NCBI Taxonomy" id="659013"/>
    <lineage>
        <taxon>Bacteria</taxon>
        <taxon>Pseudomonadati</taxon>
        <taxon>Pseudomonadota</taxon>
        <taxon>Betaproteobacteria</taxon>
        <taxon>Burkholderiales</taxon>
        <taxon>Alcaligenaceae</taxon>
        <taxon>Castellaniella</taxon>
    </lineage>
</organism>
<comment type="caution">
    <text evidence="1">The sequence shown here is derived from an EMBL/GenBank/DDBJ whole genome shotgun (WGS) entry which is preliminary data.</text>
</comment>
<dbReference type="EMBL" id="BAAAFN010000004">
    <property type="protein sequence ID" value="GAA0216232.1"/>
    <property type="molecule type" value="Genomic_DNA"/>
</dbReference>
<keyword evidence="2" id="KW-1185">Reference proteome</keyword>